<dbReference type="RefSeq" id="WP_191212192.1">
    <property type="nucleotide sequence ID" value="NZ_BAABKL010000005.1"/>
</dbReference>
<dbReference type="InterPro" id="IPR011089">
    <property type="entry name" value="GmrSD_C"/>
</dbReference>
<feature type="chain" id="PRO_5037068947" evidence="1">
    <location>
        <begin position="28"/>
        <end position="223"/>
    </location>
</feature>
<feature type="signal peptide" evidence="1">
    <location>
        <begin position="1"/>
        <end position="27"/>
    </location>
</feature>
<name>A0A927F458_9ACTN</name>
<dbReference type="Proteomes" id="UP000632289">
    <property type="component" value="Unassembled WGS sequence"/>
</dbReference>
<protein>
    <submittedName>
        <fullName evidence="3">HNH endonuclease</fullName>
    </submittedName>
</protein>
<accession>A0A927F458</accession>
<gene>
    <name evidence="3" type="ORF">IF129_25330</name>
</gene>
<sequence length="223" mass="24395">MVINFARGLIAASLTGALAATAPPATADPTPDPLQSVPLRQAIDELPVAPEDRTGYQRSRFRHWTDEDGDSCSTRAEVLIAEAVHAPQVGPGCALTGGRWLSYYDDVHVDSARKLDVDHMVPLAEAWDSGASQWTAERREQYANDLDFERSLVAVTARSNRSKADRDPAQWWVPSPQASCTYLADWVATKTRWRLSVDQAELAALNERAATCPDVVLTVPIAN</sequence>
<evidence type="ECO:0000259" key="2">
    <source>
        <dbReference type="Pfam" id="PF07510"/>
    </source>
</evidence>
<dbReference type="EMBL" id="JACXYU010000021">
    <property type="protein sequence ID" value="MBD3934871.1"/>
    <property type="molecule type" value="Genomic_DNA"/>
</dbReference>
<feature type="domain" description="GmrSD restriction endonucleases C-terminal" evidence="2">
    <location>
        <begin position="107"/>
        <end position="205"/>
    </location>
</feature>
<keyword evidence="3" id="KW-0540">Nuclease</keyword>
<comment type="caution">
    <text evidence="3">The sequence shown here is derived from an EMBL/GenBank/DDBJ whole genome shotgun (WGS) entry which is preliminary data.</text>
</comment>
<keyword evidence="3" id="KW-0378">Hydrolase</keyword>
<keyword evidence="4" id="KW-1185">Reference proteome</keyword>
<proteinExistence type="predicted"/>
<evidence type="ECO:0000313" key="4">
    <source>
        <dbReference type="Proteomes" id="UP000632289"/>
    </source>
</evidence>
<dbReference type="PANTHER" id="PTHR24094">
    <property type="entry name" value="SECRETED PROTEIN"/>
    <property type="match status" value="1"/>
</dbReference>
<dbReference type="GO" id="GO:0004519">
    <property type="term" value="F:endonuclease activity"/>
    <property type="evidence" value="ECO:0007669"/>
    <property type="project" value="UniProtKB-KW"/>
</dbReference>
<evidence type="ECO:0000256" key="1">
    <source>
        <dbReference type="SAM" id="SignalP"/>
    </source>
</evidence>
<dbReference type="Pfam" id="PF07510">
    <property type="entry name" value="GmrSD_C"/>
    <property type="match status" value="1"/>
</dbReference>
<reference evidence="3" key="1">
    <citation type="submission" date="2020-09" db="EMBL/GenBank/DDBJ databases">
        <title>Secondary metabolite and genome analysis of marine Streptomyces chumphonensis KK1-2T.</title>
        <authorList>
            <person name="Phongsopitanun W."/>
            <person name="Kanchanasin P."/>
            <person name="Pittayakhajonwut P."/>
            <person name="Suwanborirux K."/>
            <person name="Tanasupawat S."/>
        </authorList>
    </citation>
    <scope>NUCLEOTIDE SEQUENCE</scope>
    <source>
        <strain evidence="3">KK1-2</strain>
    </source>
</reference>
<keyword evidence="1" id="KW-0732">Signal</keyword>
<organism evidence="3 4">
    <name type="scientific">Streptomyces chumphonensis</name>
    <dbReference type="NCBI Taxonomy" id="1214925"/>
    <lineage>
        <taxon>Bacteria</taxon>
        <taxon>Bacillati</taxon>
        <taxon>Actinomycetota</taxon>
        <taxon>Actinomycetes</taxon>
        <taxon>Kitasatosporales</taxon>
        <taxon>Streptomycetaceae</taxon>
        <taxon>Streptomyces</taxon>
    </lineage>
</organism>
<keyword evidence="3" id="KW-0255">Endonuclease</keyword>
<dbReference type="AlphaFoldDB" id="A0A927F458"/>
<evidence type="ECO:0000313" key="3">
    <source>
        <dbReference type="EMBL" id="MBD3934871.1"/>
    </source>
</evidence>
<dbReference type="PANTHER" id="PTHR24094:SF15">
    <property type="entry name" value="AMP-DEPENDENT SYNTHETASE_LIGASE DOMAIN-CONTAINING PROTEIN-RELATED"/>
    <property type="match status" value="1"/>
</dbReference>